<dbReference type="EMBL" id="NIRS01000001">
    <property type="protein sequence ID" value="PPK40182.1"/>
    <property type="molecule type" value="Genomic_DNA"/>
</dbReference>
<organism evidence="5 6">
    <name type="scientific">Pseudomonas laurylsulfatiphila</name>
    <dbReference type="NCBI Taxonomy" id="2011015"/>
    <lineage>
        <taxon>Bacteria</taxon>
        <taxon>Pseudomonadati</taxon>
        <taxon>Pseudomonadota</taxon>
        <taxon>Gammaproteobacteria</taxon>
        <taxon>Pseudomonadales</taxon>
        <taxon>Pseudomonadaceae</taxon>
        <taxon>Pseudomonas</taxon>
    </lineage>
</organism>
<evidence type="ECO:0000313" key="6">
    <source>
        <dbReference type="Proteomes" id="UP000238541"/>
    </source>
</evidence>
<dbReference type="InterPro" id="IPR047650">
    <property type="entry name" value="Transpos_IS110"/>
</dbReference>
<dbReference type="PANTHER" id="PTHR33055:SF13">
    <property type="entry name" value="TRANSPOSASE"/>
    <property type="match status" value="1"/>
</dbReference>
<dbReference type="EMBL" id="NIRS01000005">
    <property type="protein sequence ID" value="PPK36898.1"/>
    <property type="molecule type" value="Genomic_DNA"/>
</dbReference>
<dbReference type="InterPro" id="IPR002525">
    <property type="entry name" value="Transp_IS110-like_N"/>
</dbReference>
<gene>
    <name evidence="4" type="ORF">CD175_00870</name>
    <name evidence="5" type="ORF">CD175_01710</name>
    <name evidence="3" type="ORF">CD175_18805</name>
</gene>
<dbReference type="GO" id="GO:0006313">
    <property type="term" value="P:DNA transposition"/>
    <property type="evidence" value="ECO:0007669"/>
    <property type="project" value="InterPro"/>
</dbReference>
<dbReference type="RefSeq" id="WP_104447282.1">
    <property type="nucleotide sequence ID" value="NZ_NIRS01000001.1"/>
</dbReference>
<dbReference type="Pfam" id="PF02371">
    <property type="entry name" value="Transposase_20"/>
    <property type="match status" value="1"/>
</dbReference>
<dbReference type="InterPro" id="IPR003346">
    <property type="entry name" value="Transposase_20"/>
</dbReference>
<keyword evidence="6" id="KW-1185">Reference proteome</keyword>
<evidence type="ECO:0000259" key="1">
    <source>
        <dbReference type="Pfam" id="PF01548"/>
    </source>
</evidence>
<reference evidence="5" key="2">
    <citation type="submission" date="2017-06" db="EMBL/GenBank/DDBJ databases">
        <authorList>
            <person name="Kim H.J."/>
            <person name="Triplett B.A."/>
        </authorList>
    </citation>
    <scope>NUCLEOTIDE SEQUENCE [LARGE SCALE GENOMIC DNA]</scope>
    <source>
        <strain evidence="5">AP3_16</strain>
    </source>
</reference>
<evidence type="ECO:0000313" key="3">
    <source>
        <dbReference type="EMBL" id="PPK36898.1"/>
    </source>
</evidence>
<dbReference type="PANTHER" id="PTHR33055">
    <property type="entry name" value="TRANSPOSASE FOR INSERTION SEQUENCE ELEMENT IS1111A"/>
    <property type="match status" value="1"/>
</dbReference>
<accession>A0A2S6FRS1</accession>
<dbReference type="GO" id="GO:0004803">
    <property type="term" value="F:transposase activity"/>
    <property type="evidence" value="ECO:0007669"/>
    <property type="project" value="InterPro"/>
</dbReference>
<evidence type="ECO:0000259" key="2">
    <source>
        <dbReference type="Pfam" id="PF02371"/>
    </source>
</evidence>
<sequence>MISWVGIDISKSNLVVWVQPQGEGFDLPNTSEGFVELIERLSQYEVDRVLLEATGGYECKVMAALQGANFKVLRINPRRARAFAVAMGKNAKTDPIDAAVLADFAEVLHASRDKIISPEREALRELIQLREQFVQQRDDNKRRLQQVQLPAVTVAIKGLVHYLQVQIKQLDKTIHQSMHELDAEKAERLISVKGIGTVATASLLVYLPELGALDRREVAALAGIAPYNDDSGNHSGKRQIYGGRARVRRALYLSCWVVIRHQPDFKARYDALRERGKSAKVALIACMRILLIRLNAMLRDGTEWR</sequence>
<feature type="domain" description="Transposase IS116/IS110/IS902 C-terminal" evidence="2">
    <location>
        <begin position="187"/>
        <end position="269"/>
    </location>
</feature>
<evidence type="ECO:0000313" key="5">
    <source>
        <dbReference type="EMBL" id="PPK40182.1"/>
    </source>
</evidence>
<name>A0A2S6FRS1_9PSED</name>
<dbReference type="AlphaFoldDB" id="A0A2S6FRS1"/>
<reference evidence="6" key="1">
    <citation type="submission" date="2017-06" db="EMBL/GenBank/DDBJ databases">
        <authorList>
            <person name="Furmanczyk E.M."/>
        </authorList>
    </citation>
    <scope>NUCLEOTIDE SEQUENCE [LARGE SCALE GENOMIC DNA]</scope>
    <source>
        <strain evidence="6">AP3_16</strain>
    </source>
</reference>
<evidence type="ECO:0000313" key="4">
    <source>
        <dbReference type="EMBL" id="PPK40026.1"/>
    </source>
</evidence>
<dbReference type="EMBL" id="NIRS01000001">
    <property type="protein sequence ID" value="PPK40026.1"/>
    <property type="molecule type" value="Genomic_DNA"/>
</dbReference>
<dbReference type="Pfam" id="PF01548">
    <property type="entry name" value="DEDD_Tnp_IS110"/>
    <property type="match status" value="1"/>
</dbReference>
<dbReference type="Proteomes" id="UP000238541">
    <property type="component" value="Unassembled WGS sequence"/>
</dbReference>
<dbReference type="GO" id="GO:0003677">
    <property type="term" value="F:DNA binding"/>
    <property type="evidence" value="ECO:0007669"/>
    <property type="project" value="InterPro"/>
</dbReference>
<proteinExistence type="predicted"/>
<protein>
    <submittedName>
        <fullName evidence="5">IS110 family transposase</fullName>
    </submittedName>
</protein>
<comment type="caution">
    <text evidence="5">The sequence shown here is derived from an EMBL/GenBank/DDBJ whole genome shotgun (WGS) entry which is preliminary data.</text>
</comment>
<feature type="domain" description="Transposase IS110-like N-terminal" evidence="1">
    <location>
        <begin position="5"/>
        <end position="147"/>
    </location>
</feature>